<accession>A0ABQ5MVC6</accession>
<feature type="region of interest" description="Disordered" evidence="1">
    <location>
        <begin position="113"/>
        <end position="142"/>
    </location>
</feature>
<evidence type="ECO:0000256" key="1">
    <source>
        <dbReference type="SAM" id="MobiDB-lite"/>
    </source>
</evidence>
<comment type="caution">
    <text evidence="3">The sequence shown here is derived from an EMBL/GenBank/DDBJ whole genome shotgun (WGS) entry which is preliminary data.</text>
</comment>
<keyword evidence="2" id="KW-1133">Transmembrane helix</keyword>
<organism evidence="3 4">
    <name type="scientific">Arthrobacter mangrovi</name>
    <dbReference type="NCBI Taxonomy" id="2966350"/>
    <lineage>
        <taxon>Bacteria</taxon>
        <taxon>Bacillati</taxon>
        <taxon>Actinomycetota</taxon>
        <taxon>Actinomycetes</taxon>
        <taxon>Micrococcales</taxon>
        <taxon>Micrococcaceae</taxon>
        <taxon>Arthrobacter</taxon>
    </lineage>
</organism>
<dbReference type="EMBL" id="BRVS01000010">
    <property type="protein sequence ID" value="GLB67941.1"/>
    <property type="molecule type" value="Genomic_DNA"/>
</dbReference>
<dbReference type="Proteomes" id="UP001209654">
    <property type="component" value="Unassembled WGS sequence"/>
</dbReference>
<dbReference type="RefSeq" id="WP_264796050.1">
    <property type="nucleotide sequence ID" value="NZ_BRVS01000010.1"/>
</dbReference>
<keyword evidence="2" id="KW-0472">Membrane</keyword>
<gene>
    <name evidence="3" type="ORF">AHIS1636_23820</name>
</gene>
<feature type="compositionally biased region" description="Basic and acidic residues" evidence="1">
    <location>
        <begin position="133"/>
        <end position="142"/>
    </location>
</feature>
<evidence type="ECO:0000256" key="2">
    <source>
        <dbReference type="SAM" id="Phobius"/>
    </source>
</evidence>
<keyword evidence="2" id="KW-0812">Transmembrane</keyword>
<feature type="transmembrane region" description="Helical" evidence="2">
    <location>
        <begin position="24"/>
        <end position="45"/>
    </location>
</feature>
<protein>
    <submittedName>
        <fullName evidence="3">Uncharacterized protein</fullName>
    </submittedName>
</protein>
<name>A0ABQ5MVC6_9MICC</name>
<evidence type="ECO:0000313" key="3">
    <source>
        <dbReference type="EMBL" id="GLB67941.1"/>
    </source>
</evidence>
<reference evidence="3 4" key="1">
    <citation type="journal article" date="2023" name="Int. J. Syst. Evol. Microbiol.">
        <title>Arthrobacter mangrovi sp. nov., an actinobacterium isolated from the rhizosphere of a mangrove.</title>
        <authorList>
            <person name="Hamada M."/>
            <person name="Saitou S."/>
            <person name="Enomoto N."/>
            <person name="Nanri K."/>
            <person name="Hidaka K."/>
            <person name="Miura T."/>
            <person name="Tamura T."/>
        </authorList>
    </citation>
    <scope>NUCLEOTIDE SEQUENCE [LARGE SCALE GENOMIC DNA]</scope>
    <source>
        <strain evidence="3 4">NBRC 112813</strain>
    </source>
</reference>
<evidence type="ECO:0000313" key="4">
    <source>
        <dbReference type="Proteomes" id="UP001209654"/>
    </source>
</evidence>
<sequence length="175" mass="18913">MDSLIIVAQAAGGQDVAWWEVVSALSPLATLLAATIAGTIAWQALKQRSLADRRGEWWGRAQWALNAALSEDPALKETGLGILGILATSSLATDEEIEILSVAAVQPLAQVSRPSALPEQGPAREQGPGGEQRQARAPETQDRIVRRAAKLQVVTDRRLDRPTEEWIRRLAADPK</sequence>
<proteinExistence type="predicted"/>
<keyword evidence="4" id="KW-1185">Reference proteome</keyword>